<protein>
    <submittedName>
        <fullName evidence="1">Uncharacterized protein</fullName>
    </submittedName>
</protein>
<organism evidence="1 2">
    <name type="scientific">Populus deltoides</name>
    <name type="common">Eastern poplar</name>
    <name type="synonym">Eastern cottonwood</name>
    <dbReference type="NCBI Taxonomy" id="3696"/>
    <lineage>
        <taxon>Eukaryota</taxon>
        <taxon>Viridiplantae</taxon>
        <taxon>Streptophyta</taxon>
        <taxon>Embryophyta</taxon>
        <taxon>Tracheophyta</taxon>
        <taxon>Spermatophyta</taxon>
        <taxon>Magnoliopsida</taxon>
        <taxon>eudicotyledons</taxon>
        <taxon>Gunneridae</taxon>
        <taxon>Pentapetalae</taxon>
        <taxon>rosids</taxon>
        <taxon>fabids</taxon>
        <taxon>Malpighiales</taxon>
        <taxon>Salicaceae</taxon>
        <taxon>Saliceae</taxon>
        <taxon>Populus</taxon>
    </lineage>
</organism>
<dbReference type="EMBL" id="JACEGQ020000004">
    <property type="protein sequence ID" value="KAH8511573.1"/>
    <property type="molecule type" value="Genomic_DNA"/>
</dbReference>
<gene>
    <name evidence="1" type="ORF">H0E87_008947</name>
</gene>
<evidence type="ECO:0000313" key="2">
    <source>
        <dbReference type="Proteomes" id="UP000807159"/>
    </source>
</evidence>
<dbReference type="AlphaFoldDB" id="A0A8T2Z2D2"/>
<keyword evidence="2" id="KW-1185">Reference proteome</keyword>
<dbReference type="Proteomes" id="UP000807159">
    <property type="component" value="Chromosome 4"/>
</dbReference>
<accession>A0A8T2Z2D2</accession>
<proteinExistence type="predicted"/>
<name>A0A8T2Z2D2_POPDE</name>
<comment type="caution">
    <text evidence="1">The sequence shown here is derived from an EMBL/GenBank/DDBJ whole genome shotgun (WGS) entry which is preliminary data.</text>
</comment>
<evidence type="ECO:0000313" key="1">
    <source>
        <dbReference type="EMBL" id="KAH8511573.1"/>
    </source>
</evidence>
<reference evidence="1" key="1">
    <citation type="journal article" date="2021" name="J. Hered.">
        <title>Genome Assembly of Salicaceae Populus deltoides (Eastern Cottonwood) I-69 Based on Nanopore Sequencing and Hi-C Technologies.</title>
        <authorList>
            <person name="Bai S."/>
            <person name="Wu H."/>
            <person name="Zhang J."/>
            <person name="Pan Z."/>
            <person name="Zhao W."/>
            <person name="Li Z."/>
            <person name="Tong C."/>
        </authorList>
    </citation>
    <scope>NUCLEOTIDE SEQUENCE</scope>
    <source>
        <tissue evidence="1">Leaf</tissue>
    </source>
</reference>
<sequence length="107" mass="11762">MGLVMHTIVFFMAPQDGAVHSKSTHQNSPCIAYIGFPISIIDEDVYTFFEPELPCESLALARTRSLDPARTSISMIPDSTNQAKAHQYNAHCQLWKGAVIEVLLGGL</sequence>